<evidence type="ECO:0000313" key="2">
    <source>
        <dbReference type="Proteomes" id="UP001050808"/>
    </source>
</evidence>
<accession>A0ABQ3QXW1</accession>
<protein>
    <submittedName>
        <fullName evidence="1">Uncharacterized protein</fullName>
    </submittedName>
</protein>
<gene>
    <name evidence="1" type="ORF">Sviol_65270</name>
</gene>
<proteinExistence type="predicted"/>
<keyword evidence="2" id="KW-1185">Reference proteome</keyword>
<comment type="caution">
    <text evidence="1">The sequence shown here is derived from an EMBL/GenBank/DDBJ whole genome shotgun (WGS) entry which is preliminary data.</text>
</comment>
<dbReference type="EMBL" id="BNDY01000017">
    <property type="protein sequence ID" value="GHI42119.1"/>
    <property type="molecule type" value="Genomic_DNA"/>
</dbReference>
<reference evidence="1" key="1">
    <citation type="submission" date="2024-05" db="EMBL/GenBank/DDBJ databases">
        <title>Whole genome shotgun sequence of Streptomyces violascens NBRC 12920.</title>
        <authorList>
            <person name="Komaki H."/>
            <person name="Tamura T."/>
        </authorList>
    </citation>
    <scope>NUCLEOTIDE SEQUENCE</scope>
    <source>
        <strain evidence="1">NBRC 12920</strain>
    </source>
</reference>
<evidence type="ECO:0000313" key="1">
    <source>
        <dbReference type="EMBL" id="GHI42119.1"/>
    </source>
</evidence>
<sequence>MWCVEQLEQVVRGSANSAAGCVARVPPIGLRVGPNGVGWPDDDGWRRTVTGWDRTVPGGAGRLPVVPDGAGSARITLPVRPAVGAARANSR</sequence>
<dbReference type="Proteomes" id="UP001050808">
    <property type="component" value="Unassembled WGS sequence"/>
</dbReference>
<name>A0ABQ3QXW1_9ACTN</name>
<organism evidence="1 2">
    <name type="scientific">Streptomyces violascens</name>
    <dbReference type="NCBI Taxonomy" id="67381"/>
    <lineage>
        <taxon>Bacteria</taxon>
        <taxon>Bacillati</taxon>
        <taxon>Actinomycetota</taxon>
        <taxon>Actinomycetes</taxon>
        <taxon>Kitasatosporales</taxon>
        <taxon>Streptomycetaceae</taxon>
        <taxon>Streptomyces</taxon>
    </lineage>
</organism>